<dbReference type="Gene3D" id="3.40.50.300">
    <property type="entry name" value="P-loop containing nucleotide triphosphate hydrolases"/>
    <property type="match status" value="1"/>
</dbReference>
<protein>
    <submittedName>
        <fullName evidence="1 2">Phage terminase large subunit</fullName>
    </submittedName>
</protein>
<accession>A0A805Z7E5</accession>
<dbReference type="Gene3D" id="3.30.420.280">
    <property type="match status" value="1"/>
</dbReference>
<name>A0A805Z7E5_LACGA</name>
<dbReference type="EMBL" id="CP000413">
    <property type="protein sequence ID" value="ABJ59999.1"/>
    <property type="molecule type" value="Genomic_DNA"/>
</dbReference>
<organism evidence="1 3">
    <name type="scientific">Lactobacillus gasseri (strain ATCC 33323 / DSM 20243 / BCRC 14619 / CIP 102991 / JCM 1131 / KCTC 3163 / NCIMB 11718 / NCTC 13722 / AM63)</name>
    <dbReference type="NCBI Taxonomy" id="324831"/>
    <lineage>
        <taxon>Bacteria</taxon>
        <taxon>Bacillati</taxon>
        <taxon>Bacillota</taxon>
        <taxon>Bacilli</taxon>
        <taxon>Lactobacillales</taxon>
        <taxon>Lactobacillaceae</taxon>
        <taxon>Lactobacillus</taxon>
    </lineage>
</organism>
<reference evidence="1 3" key="1">
    <citation type="journal article" date="2006" name="Proc. Natl. Acad. Sci. U.S.A.">
        <title>Comparative genomics of the lactic acid bacteria.</title>
        <authorList>
            <person name="Makarova K."/>
            <person name="Slesarev A."/>
            <person name="Wolf Y."/>
            <person name="Sorokin A."/>
            <person name="Mirkin B."/>
            <person name="Koonin E."/>
            <person name="Pavlov A."/>
            <person name="Pavlova N."/>
            <person name="Karamychev V."/>
            <person name="Polouchine N."/>
            <person name="Shakhova V."/>
            <person name="Grigoriev I."/>
            <person name="Lou Y."/>
            <person name="Rohksar D."/>
            <person name="Lucas S."/>
            <person name="Huang K."/>
            <person name="Goodstein D.M."/>
            <person name="Hawkins T."/>
            <person name="Plengvidhya V."/>
            <person name="Welker D."/>
            <person name="Hughes J."/>
            <person name="Goh Y."/>
            <person name="Benson A."/>
            <person name="Baldwin K."/>
            <person name="Lee J.H."/>
            <person name="Diaz-Muniz I."/>
            <person name="Dosti B."/>
            <person name="Smeianov V."/>
            <person name="Wechter W."/>
            <person name="Barabote R."/>
            <person name="Lorca G."/>
            <person name="Altermann E."/>
            <person name="Barrangou R."/>
            <person name="Ganesan B."/>
            <person name="Xie Y."/>
            <person name="Rawsthorne H."/>
            <person name="Tamir D."/>
            <person name="Parker C."/>
            <person name="Breidt F."/>
            <person name="Broadbent J."/>
            <person name="Hutkins R."/>
            <person name="O'Sullivan D."/>
            <person name="Steele J."/>
            <person name="Unlu G."/>
            <person name="Saier M."/>
            <person name="Klaenhammer T."/>
            <person name="Richardson P."/>
            <person name="Kozyavkin S."/>
            <person name="Weimer B."/>
            <person name="Mills D."/>
        </authorList>
    </citation>
    <scope>NUCLEOTIDE SEQUENCE [LARGE SCALE GENOMIC DNA]</scope>
    <source>
        <strain evidence="1">ATCC 33323</strain>
        <strain evidence="3">ATCC 33323 / DSM 20243 / BCRC 14619 / CIP 102991 / JCM 1131 / KCTC 3163 / NCIMB 11718 / NCTC 13722 / AM63</strain>
    </source>
</reference>
<dbReference type="InterPro" id="IPR006437">
    <property type="entry name" value="Phage_terminase_lsu"/>
</dbReference>
<dbReference type="EMBL" id="CP000413">
    <property type="protein sequence ID" value="ABJ60059.1"/>
    <property type="molecule type" value="Genomic_DNA"/>
</dbReference>
<evidence type="ECO:0000313" key="1">
    <source>
        <dbReference type="EMBL" id="ABJ59999.1"/>
    </source>
</evidence>
<dbReference type="Proteomes" id="UP000000664">
    <property type="component" value="Chromosome"/>
</dbReference>
<evidence type="ECO:0000313" key="3">
    <source>
        <dbReference type="Proteomes" id="UP000000664"/>
    </source>
</evidence>
<proteinExistence type="predicted"/>
<sequence>MEFNEIIMSLNDLFTKKQQKVLQSYLNDDWKYLFLIGAVRSGKTYISNWMFLLELKRVAKLAKTNNVKRPIYILAGYSSNSINTNIIASIENEFGINIPVDRHGHYHLFDVEIVPAYTGSIRGIGSIRGATAYGALIDEGTLADQGVFQEIINRCSIEGARIVVTSNPDAPTNFIKTEYIDNHDPKARIKVFNFTIFDNTFLSKDYVDALVAATPSGMYTDRTIYGKWVSAEGQIFSDFNIETMTITTDQLPEMVKYYASIDWGFGKGHKGVIQLFGDDENGTSYLIKEWAHEHRFIDYWIDVAKEIKQKYGNIVFWADSARVDYVNQMQANGINCINANKNVLSGLEFVDSYFKQGKLIINKDEADNLLNTIFNYVWDDKKEAPLKEDDDSEDCLRYGIYSEHYEGGGFVPWN</sequence>
<evidence type="ECO:0000313" key="2">
    <source>
        <dbReference type="EMBL" id="ABJ60059.1"/>
    </source>
</evidence>
<dbReference type="AlphaFoldDB" id="A0A805Z7E5"/>
<dbReference type="KEGG" id="lga:LGAS_0667"/>
<dbReference type="KEGG" id="lga:LGAS_0605"/>
<gene>
    <name evidence="1" type="ordered locus">LGAS_0605</name>
    <name evidence="2" type="ordered locus">LGAS_0667</name>
</gene>
<dbReference type="NCBIfam" id="TIGR01547">
    <property type="entry name" value="phage_term_2"/>
    <property type="match status" value="1"/>
</dbReference>
<dbReference type="InterPro" id="IPR027417">
    <property type="entry name" value="P-loop_NTPase"/>
</dbReference>